<evidence type="ECO:0000313" key="1">
    <source>
        <dbReference type="EMBL" id="RZM76081.1"/>
    </source>
</evidence>
<dbReference type="InterPro" id="IPR021660">
    <property type="entry name" value="DUF3253"/>
</dbReference>
<organism evidence="1 2">
    <name type="scientific">Leptolyngbya iicbica LK</name>
    <dbReference type="NCBI Taxonomy" id="2294035"/>
    <lineage>
        <taxon>Bacteria</taxon>
        <taxon>Bacillati</taxon>
        <taxon>Cyanobacteriota</taxon>
        <taxon>Cyanophyceae</taxon>
        <taxon>Leptolyngbyales</taxon>
        <taxon>Leptolyngbyaceae</taxon>
        <taxon>Leptolyngbya group</taxon>
        <taxon>Leptolyngbya</taxon>
        <taxon>Leptolyngbya iicbica</taxon>
    </lineage>
</organism>
<dbReference type="OrthoDB" id="34459at2"/>
<dbReference type="Gene3D" id="1.10.10.10">
    <property type="entry name" value="Winged helix-like DNA-binding domain superfamily/Winged helix DNA-binding domain"/>
    <property type="match status" value="1"/>
</dbReference>
<dbReference type="Pfam" id="PF11625">
    <property type="entry name" value="DUF3253"/>
    <property type="match status" value="1"/>
</dbReference>
<keyword evidence="2" id="KW-1185">Reference proteome</keyword>
<dbReference type="InterPro" id="IPR036390">
    <property type="entry name" value="WH_DNA-bd_sf"/>
</dbReference>
<name>A0A4V2E1Z6_9CYAN</name>
<dbReference type="InterPro" id="IPR036388">
    <property type="entry name" value="WH-like_DNA-bd_sf"/>
</dbReference>
<dbReference type="SUPFAM" id="SSF46785">
    <property type="entry name" value="Winged helix' DNA-binding domain"/>
    <property type="match status" value="1"/>
</dbReference>
<dbReference type="RefSeq" id="WP_044150987.1">
    <property type="nucleotide sequence ID" value="NZ_QVFV01000006.1"/>
</dbReference>
<evidence type="ECO:0000313" key="2">
    <source>
        <dbReference type="Proteomes" id="UP000292459"/>
    </source>
</evidence>
<proteinExistence type="predicted"/>
<dbReference type="Proteomes" id="UP000292459">
    <property type="component" value="Unassembled WGS sequence"/>
</dbReference>
<dbReference type="AlphaFoldDB" id="A0A4V2E1Z6"/>
<gene>
    <name evidence="1" type="ORF">DYY88_19520</name>
</gene>
<comment type="caution">
    <text evidence="1">The sequence shown here is derived from an EMBL/GenBank/DDBJ whole genome shotgun (WGS) entry which is preliminary data.</text>
</comment>
<reference evidence="1 2" key="1">
    <citation type="submission" date="2018-11" db="EMBL/GenBank/DDBJ databases">
        <title>Whole genome sequencing of an environmental sample.</title>
        <authorList>
            <person name="Sarangi A.N."/>
            <person name="Singh D."/>
            <person name="Tripathy S."/>
        </authorList>
    </citation>
    <scope>NUCLEOTIDE SEQUENCE [LARGE SCALE GENOMIC DNA]</scope>
    <source>
        <strain evidence="1 2">Lakshadweep</strain>
    </source>
</reference>
<dbReference type="EMBL" id="QVFV01000006">
    <property type="protein sequence ID" value="RZM76081.1"/>
    <property type="molecule type" value="Genomic_DNA"/>
</dbReference>
<sequence>MALSEQQIQDCLMQLVRDRGPEKTICPSEVARALSADDWRSLMPQVRTVGMALAQAGAIAVTQKGQVVDPQTAKGPIRYRLLHHEQTDRRAQS</sequence>
<accession>A0A4V2E1Z6</accession>
<protein>
    <submittedName>
        <fullName evidence="1">DUF3253 domain-containing protein</fullName>
    </submittedName>
</protein>